<evidence type="ECO:0000256" key="1">
    <source>
        <dbReference type="ARBA" id="ARBA00010290"/>
    </source>
</evidence>
<dbReference type="FunFam" id="3.40.50.300:FF:000393">
    <property type="entry name" value="ADP-ribosylation factor-like 2, arl2"/>
    <property type="match status" value="1"/>
</dbReference>
<dbReference type="NCBIfam" id="TIGR00231">
    <property type="entry name" value="small_GTP"/>
    <property type="match status" value="1"/>
</dbReference>
<dbReference type="PANTHER" id="PTHR45697">
    <property type="entry name" value="ADP-RIBOSYLATION FACTOR-LIKE PROTEIN 2-RELATED"/>
    <property type="match status" value="1"/>
</dbReference>
<dbReference type="GO" id="GO:0046872">
    <property type="term" value="F:metal ion binding"/>
    <property type="evidence" value="ECO:0007669"/>
    <property type="project" value="UniProtKB-KW"/>
</dbReference>
<keyword evidence="11" id="KW-1185">Reference proteome</keyword>
<name>A0AAV1IIG7_9CHLO</name>
<dbReference type="SMART" id="SM00178">
    <property type="entry name" value="SAR"/>
    <property type="match status" value="1"/>
</dbReference>
<proteinExistence type="inferred from homology"/>
<evidence type="ECO:0000313" key="11">
    <source>
        <dbReference type="Proteomes" id="UP001314263"/>
    </source>
</evidence>
<dbReference type="GO" id="GO:0003924">
    <property type="term" value="F:GTPase activity"/>
    <property type="evidence" value="ECO:0007669"/>
    <property type="project" value="InterPro"/>
</dbReference>
<evidence type="ECO:0000256" key="5">
    <source>
        <dbReference type="ARBA" id="ARBA00023288"/>
    </source>
</evidence>
<gene>
    <name evidence="10" type="primary">ARL2</name>
    <name evidence="10" type="ORF">CVIRNUC_010253</name>
</gene>
<keyword evidence="8" id="KW-0479">Metal-binding</keyword>
<keyword evidence="4 7" id="KW-0342">GTP-binding</keyword>
<evidence type="ECO:0000256" key="3">
    <source>
        <dbReference type="ARBA" id="ARBA00022741"/>
    </source>
</evidence>
<dbReference type="SMART" id="SM00177">
    <property type="entry name" value="ARF"/>
    <property type="match status" value="1"/>
</dbReference>
<dbReference type="Pfam" id="PF00025">
    <property type="entry name" value="Arf"/>
    <property type="match status" value="1"/>
</dbReference>
<feature type="binding site" evidence="7">
    <location>
        <position position="69"/>
    </location>
    <ligand>
        <name>GTP</name>
        <dbReference type="ChEBI" id="CHEBI:37565"/>
    </ligand>
</feature>
<reference evidence="10 11" key="1">
    <citation type="submission" date="2023-10" db="EMBL/GenBank/DDBJ databases">
        <authorList>
            <person name="Maclean D."/>
            <person name="Macfadyen A."/>
        </authorList>
    </citation>
    <scope>NUCLEOTIDE SEQUENCE [LARGE SCALE GENOMIC DNA]</scope>
</reference>
<dbReference type="InterPro" id="IPR006689">
    <property type="entry name" value="Small_GTPase_ARF/SAR"/>
</dbReference>
<dbReference type="InterPro" id="IPR044612">
    <property type="entry name" value="ARL2/3"/>
</dbReference>
<keyword evidence="3 7" id="KW-0547">Nucleotide-binding</keyword>
<dbReference type="Proteomes" id="UP001314263">
    <property type="component" value="Unassembled WGS sequence"/>
</dbReference>
<dbReference type="GO" id="GO:0005525">
    <property type="term" value="F:GTP binding"/>
    <property type="evidence" value="ECO:0007669"/>
    <property type="project" value="UniProtKB-KW"/>
</dbReference>
<comment type="caution">
    <text evidence="10">The sequence shown here is derived from an EMBL/GenBank/DDBJ whole genome shotgun (WGS) entry which is preliminary data.</text>
</comment>
<feature type="binding site" evidence="7">
    <location>
        <begin position="125"/>
        <end position="128"/>
    </location>
    <ligand>
        <name>GTP</name>
        <dbReference type="ChEBI" id="CHEBI:37565"/>
    </ligand>
</feature>
<dbReference type="SUPFAM" id="SSF52540">
    <property type="entry name" value="P-loop containing nucleoside triphosphate hydrolases"/>
    <property type="match status" value="1"/>
</dbReference>
<evidence type="ECO:0000313" key="10">
    <source>
        <dbReference type="EMBL" id="CAK0787037.1"/>
    </source>
</evidence>
<dbReference type="AlphaFoldDB" id="A0AAV1IIG7"/>
<evidence type="ECO:0000256" key="4">
    <source>
        <dbReference type="ARBA" id="ARBA00023134"/>
    </source>
</evidence>
<evidence type="ECO:0000256" key="8">
    <source>
        <dbReference type="PIRSR" id="PIRSR606689-2"/>
    </source>
</evidence>
<protein>
    <recommendedName>
        <fullName evidence="6">ADP-ribosylation factor-like protein 2</fullName>
    </recommendedName>
</protein>
<evidence type="ECO:0000256" key="2">
    <source>
        <dbReference type="ARBA" id="ARBA00022707"/>
    </source>
</evidence>
<dbReference type="InterPro" id="IPR005225">
    <property type="entry name" value="Small_GTP-bd"/>
</dbReference>
<dbReference type="PRINTS" id="PR00328">
    <property type="entry name" value="SAR1GTPBP"/>
</dbReference>
<dbReference type="InterPro" id="IPR027417">
    <property type="entry name" value="P-loop_NTPase"/>
</dbReference>
<feature type="binding site" evidence="7">
    <location>
        <begin position="23"/>
        <end position="30"/>
    </location>
    <ligand>
        <name>GTP</name>
        <dbReference type="ChEBI" id="CHEBI:37565"/>
    </ligand>
</feature>
<evidence type="ECO:0000256" key="6">
    <source>
        <dbReference type="ARBA" id="ARBA00026198"/>
    </source>
</evidence>
<dbReference type="Gene3D" id="3.40.50.300">
    <property type="entry name" value="P-loop containing nucleotide triphosphate hydrolases"/>
    <property type="match status" value="1"/>
</dbReference>
<evidence type="ECO:0000256" key="7">
    <source>
        <dbReference type="PIRSR" id="PIRSR606689-1"/>
    </source>
</evidence>
<sequence length="183" mass="20574">MGLLSILKKEKQKRRELRLLFVGLDNAGKTTVVKKIAGLDISTVSPTLGFQIHSLQFKGVRLNIWDIGGQATLRPYWQNYYERTDALLWVVDSSDVDRLTICRDELHEILKEEKLVGATLLILANKQDLHGALPAAKIKEVLDLDSCGRRHWRILGCSAVTGTGLLQGFDWLLSDVQGRIQLL</sequence>
<dbReference type="PROSITE" id="PS51417">
    <property type="entry name" value="ARF"/>
    <property type="match status" value="1"/>
</dbReference>
<feature type="binding site" evidence="8">
    <location>
        <position position="47"/>
    </location>
    <ligand>
        <name>Mg(2+)</name>
        <dbReference type="ChEBI" id="CHEBI:18420"/>
    </ligand>
</feature>
<dbReference type="EMBL" id="CAUYUE010000016">
    <property type="protein sequence ID" value="CAK0787037.1"/>
    <property type="molecule type" value="Genomic_DNA"/>
</dbReference>
<feature type="binding site" evidence="8">
    <location>
        <position position="30"/>
    </location>
    <ligand>
        <name>Mg(2+)</name>
        <dbReference type="ChEBI" id="CHEBI:18420"/>
    </ligand>
</feature>
<keyword evidence="8" id="KW-0460">Magnesium</keyword>
<keyword evidence="5" id="KW-0449">Lipoprotein</keyword>
<accession>A0AAV1IIG7</accession>
<organism evidence="10 11">
    <name type="scientific">Coccomyxa viridis</name>
    <dbReference type="NCBI Taxonomy" id="1274662"/>
    <lineage>
        <taxon>Eukaryota</taxon>
        <taxon>Viridiplantae</taxon>
        <taxon>Chlorophyta</taxon>
        <taxon>core chlorophytes</taxon>
        <taxon>Trebouxiophyceae</taxon>
        <taxon>Trebouxiophyceae incertae sedis</taxon>
        <taxon>Coccomyxaceae</taxon>
        <taxon>Coccomyxa</taxon>
    </lineage>
</organism>
<comment type="similarity">
    <text evidence="1 9">Belongs to the small GTPase superfamily. Arf family.</text>
</comment>
<keyword evidence="2" id="KW-0519">Myristate</keyword>
<evidence type="ECO:0000256" key="9">
    <source>
        <dbReference type="RuleBase" id="RU003925"/>
    </source>
</evidence>